<evidence type="ECO:0000256" key="2">
    <source>
        <dbReference type="SAM" id="Phobius"/>
    </source>
</evidence>
<keyword evidence="2" id="KW-0472">Membrane</keyword>
<keyword evidence="2" id="KW-0812">Transmembrane</keyword>
<dbReference type="Proteomes" id="UP000235371">
    <property type="component" value="Unassembled WGS sequence"/>
</dbReference>
<dbReference type="InParanoid" id="A0A2J6TVU8"/>
<keyword evidence="4" id="KW-1185">Reference proteome</keyword>
<keyword evidence="2" id="KW-1133">Transmembrane helix</keyword>
<evidence type="ECO:0000313" key="3">
    <source>
        <dbReference type="EMBL" id="PMD67140.1"/>
    </source>
</evidence>
<accession>A0A2J6TVU8</accession>
<organism evidence="3 4">
    <name type="scientific">Hyaloscypha bicolor E</name>
    <dbReference type="NCBI Taxonomy" id="1095630"/>
    <lineage>
        <taxon>Eukaryota</taxon>
        <taxon>Fungi</taxon>
        <taxon>Dikarya</taxon>
        <taxon>Ascomycota</taxon>
        <taxon>Pezizomycotina</taxon>
        <taxon>Leotiomycetes</taxon>
        <taxon>Helotiales</taxon>
        <taxon>Hyaloscyphaceae</taxon>
        <taxon>Hyaloscypha</taxon>
        <taxon>Hyaloscypha bicolor</taxon>
    </lineage>
</organism>
<sequence>MANQLGEMAPPASYLVAVLCCICVLLTSNIVPSFSLPGFALRHRDLNPPPNVIGPFLERKDVVREDTEEDGSDLGAEFLDAASTTTESGSSQRRTSSTRVVPPPRSTTLLTLFPTFSLGDPVAKTEISSLLGTGLSPTLDSTPGNYDNTWVDQLLVQGWYIAV</sequence>
<feature type="region of interest" description="Disordered" evidence="1">
    <location>
        <begin position="64"/>
        <end position="102"/>
    </location>
</feature>
<feature type="transmembrane region" description="Helical" evidence="2">
    <location>
        <begin position="12"/>
        <end position="34"/>
    </location>
</feature>
<dbReference type="GeneID" id="36590349"/>
<dbReference type="EMBL" id="KZ613740">
    <property type="protein sequence ID" value="PMD67140.1"/>
    <property type="molecule type" value="Genomic_DNA"/>
</dbReference>
<evidence type="ECO:0000256" key="1">
    <source>
        <dbReference type="SAM" id="MobiDB-lite"/>
    </source>
</evidence>
<name>A0A2J6TVU8_9HELO</name>
<proteinExistence type="predicted"/>
<dbReference type="RefSeq" id="XP_024744044.1">
    <property type="nucleotide sequence ID" value="XM_024882272.1"/>
</dbReference>
<dbReference type="AlphaFoldDB" id="A0A2J6TVU8"/>
<reference evidence="3 4" key="1">
    <citation type="submission" date="2016-04" db="EMBL/GenBank/DDBJ databases">
        <title>A degradative enzymes factory behind the ericoid mycorrhizal symbiosis.</title>
        <authorList>
            <consortium name="DOE Joint Genome Institute"/>
            <person name="Martino E."/>
            <person name="Morin E."/>
            <person name="Grelet G."/>
            <person name="Kuo A."/>
            <person name="Kohler A."/>
            <person name="Daghino S."/>
            <person name="Barry K."/>
            <person name="Choi C."/>
            <person name="Cichocki N."/>
            <person name="Clum A."/>
            <person name="Copeland A."/>
            <person name="Hainaut M."/>
            <person name="Haridas S."/>
            <person name="Labutti K."/>
            <person name="Lindquist E."/>
            <person name="Lipzen A."/>
            <person name="Khouja H.-R."/>
            <person name="Murat C."/>
            <person name="Ohm R."/>
            <person name="Olson A."/>
            <person name="Spatafora J."/>
            <person name="Veneault-Fourrey C."/>
            <person name="Henrissat B."/>
            <person name="Grigoriev I."/>
            <person name="Martin F."/>
            <person name="Perotto S."/>
        </authorList>
    </citation>
    <scope>NUCLEOTIDE SEQUENCE [LARGE SCALE GENOMIC DNA]</scope>
    <source>
        <strain evidence="3 4">E</strain>
    </source>
</reference>
<protein>
    <submittedName>
        <fullName evidence="3">Uncharacterized protein</fullName>
    </submittedName>
</protein>
<evidence type="ECO:0000313" key="4">
    <source>
        <dbReference type="Proteomes" id="UP000235371"/>
    </source>
</evidence>
<feature type="compositionally biased region" description="Low complexity" evidence="1">
    <location>
        <begin position="83"/>
        <end position="99"/>
    </location>
</feature>
<gene>
    <name evidence="3" type="ORF">K444DRAFT_623352</name>
</gene>